<feature type="region of interest" description="Disordered" evidence="1">
    <location>
        <begin position="24"/>
        <end position="45"/>
    </location>
</feature>
<sequence>MRTCNRNVGRGRYAAKLALMKRPDAHGQAMMTRESDDTPKHPSAPVDRLSAIASPDPLVHRTLADACRQAGDELGALAHLIAAHTLDAYATGSADARTKGLCDVATGYFMKGDHAAAARWYELVLTLDPNVAVACQNLAAIHAGEGNTALAEVYRERAYGIQRVFVEETAGWTRSVLILCAGRTTGNVPFEALLPGARNRRIKYAIDYAADDEDAQLPSFDLVFNAIGDPDIAEPLGERLARFAARCSRPLLNPNSAIAPTSRHRLPALLDGLDDVQTAPCVRYEGPSEGQGVGAFASLLADHAVTFPLLARPVAAHGGDGLVLCDSIEALESRLSTQSGTQYLTAFRDCQSADGFYRKYRVIYVDRQPLPYHLVISPHWIAHYFSADMESHAWKLDEERRFLQDPRAALGERAMNAITAIGRRLDLDYGGIDFTLLPDGQVFVFEANATMLAHYERGSGVLAHKNQHVQHIVDAFEHMLARRTAG</sequence>
<accession>A0A158F1F1</accession>
<protein>
    <submittedName>
        <fullName evidence="2">Uncharacterized protein</fullName>
    </submittedName>
</protein>
<evidence type="ECO:0000313" key="2">
    <source>
        <dbReference type="EMBL" id="SAL13616.1"/>
    </source>
</evidence>
<dbReference type="EMBL" id="FCOK02000002">
    <property type="protein sequence ID" value="SAL13616.1"/>
    <property type="molecule type" value="Genomic_DNA"/>
</dbReference>
<dbReference type="InterPro" id="IPR019734">
    <property type="entry name" value="TPR_rpt"/>
</dbReference>
<dbReference type="RefSeq" id="WP_062081761.1">
    <property type="nucleotide sequence ID" value="NZ_FCOK02000002.1"/>
</dbReference>
<dbReference type="OrthoDB" id="5297883at2"/>
<dbReference type="SUPFAM" id="SSF56059">
    <property type="entry name" value="Glutathione synthetase ATP-binding domain-like"/>
    <property type="match status" value="1"/>
</dbReference>
<gene>
    <name evidence="2" type="ORF">AWB69_00513</name>
</gene>
<reference evidence="2 3" key="1">
    <citation type="submission" date="2016-01" db="EMBL/GenBank/DDBJ databases">
        <authorList>
            <person name="Oliw E.H."/>
        </authorList>
    </citation>
    <scope>NUCLEOTIDE SEQUENCE [LARGE SCALE GENOMIC DNA]</scope>
    <source>
        <strain evidence="2">LMG 27134</strain>
    </source>
</reference>
<dbReference type="AlphaFoldDB" id="A0A158F1F1"/>
<dbReference type="SMART" id="SM00028">
    <property type="entry name" value="TPR"/>
    <property type="match status" value="2"/>
</dbReference>
<organism evidence="2 3">
    <name type="scientific">Caballeronia udeis</name>
    <dbReference type="NCBI Taxonomy" id="1232866"/>
    <lineage>
        <taxon>Bacteria</taxon>
        <taxon>Pseudomonadati</taxon>
        <taxon>Pseudomonadota</taxon>
        <taxon>Betaproteobacteria</taxon>
        <taxon>Burkholderiales</taxon>
        <taxon>Burkholderiaceae</taxon>
        <taxon>Caballeronia</taxon>
    </lineage>
</organism>
<dbReference type="SUPFAM" id="SSF48452">
    <property type="entry name" value="TPR-like"/>
    <property type="match status" value="1"/>
</dbReference>
<dbReference type="Proteomes" id="UP000054683">
    <property type="component" value="Unassembled WGS sequence"/>
</dbReference>
<dbReference type="InterPro" id="IPR011990">
    <property type="entry name" value="TPR-like_helical_dom_sf"/>
</dbReference>
<evidence type="ECO:0000256" key="1">
    <source>
        <dbReference type="SAM" id="MobiDB-lite"/>
    </source>
</evidence>
<proteinExistence type="predicted"/>
<dbReference type="Gene3D" id="1.25.40.10">
    <property type="entry name" value="Tetratricopeptide repeat domain"/>
    <property type="match status" value="1"/>
</dbReference>
<evidence type="ECO:0000313" key="3">
    <source>
        <dbReference type="Proteomes" id="UP000054683"/>
    </source>
</evidence>
<name>A0A158F1F1_9BURK</name>